<dbReference type="RefSeq" id="WP_204248720.1">
    <property type="nucleotide sequence ID" value="NZ_CP021431.1"/>
</dbReference>
<dbReference type="NCBIfam" id="TIGR01764">
    <property type="entry name" value="excise"/>
    <property type="match status" value="1"/>
</dbReference>
<dbReference type="InterPro" id="IPR024370">
    <property type="entry name" value="PBP_domain"/>
</dbReference>
<evidence type="ECO:0000313" key="4">
    <source>
        <dbReference type="Proteomes" id="UP000195273"/>
    </source>
</evidence>
<dbReference type="Pfam" id="PF12728">
    <property type="entry name" value="HTH_17"/>
    <property type="match status" value="1"/>
</dbReference>
<evidence type="ECO:0000313" key="3">
    <source>
        <dbReference type="EMBL" id="ARU00129.1"/>
    </source>
</evidence>
<evidence type="ECO:0000259" key="2">
    <source>
        <dbReference type="Pfam" id="PF12728"/>
    </source>
</evidence>
<protein>
    <submittedName>
        <fullName evidence="3">PBP superfamily domain protein</fullName>
    </submittedName>
</protein>
<dbReference type="InterPro" id="IPR041657">
    <property type="entry name" value="HTH_17"/>
</dbReference>
<evidence type="ECO:0000259" key="1">
    <source>
        <dbReference type="Pfam" id="PF12727"/>
    </source>
</evidence>
<name>A0A1Y0E9N5_9RHOB</name>
<dbReference type="InterPro" id="IPR010093">
    <property type="entry name" value="SinI_DNA-bd"/>
</dbReference>
<dbReference type="PANTHER" id="PTHR38431">
    <property type="entry name" value="BLL2305 PROTEIN"/>
    <property type="match status" value="1"/>
</dbReference>
<gene>
    <name evidence="3" type="ORF">LOKVESSMR4R_00796</name>
</gene>
<dbReference type="EMBL" id="CP021431">
    <property type="protein sequence ID" value="ARU00129.1"/>
    <property type="molecule type" value="Genomic_DNA"/>
</dbReference>
<dbReference type="SUPFAM" id="SSF53850">
    <property type="entry name" value="Periplasmic binding protein-like II"/>
    <property type="match status" value="1"/>
</dbReference>
<proteinExistence type="predicted"/>
<dbReference type="AlphaFoldDB" id="A0A1Y0E9N5"/>
<reference evidence="3 4" key="1">
    <citation type="submission" date="2017-05" db="EMBL/GenBank/DDBJ databases">
        <title>Genome Sequence of Loktanella vestfoldensis Strain SMR4r Isolated from a Culture of the Diatom Skeletonema marinoi.</title>
        <authorList>
            <person name="Topel M."/>
            <person name="Pinder M.I.M."/>
            <person name="Johansson O.N."/>
            <person name="Kourtchenko O."/>
            <person name="Godhe A."/>
            <person name="Clarke A.K."/>
        </authorList>
    </citation>
    <scope>NUCLEOTIDE SEQUENCE [LARGE SCALE GENOMIC DNA]</scope>
    <source>
        <strain evidence="3 4">SMR4r</strain>
    </source>
</reference>
<sequence>MQKTPEKEPMQSDVPSLMTTTEVADYLRVKQRTIYEMVTRQTIPFTRATGKLLFPRRLIDVWLEAQTEAPVAGGFRAAPIYAGSNDPLLEWALRQSGAGLAVLTHGSTHGLRELADGRAMLAGSHLLDAASGEYNLPSVRSFMPGGGFVMVHWARRVQGLLTAAGNPRAIRNLEDVAAQRLRFVARTEGAGSQHLLDVLLARAGLTADALQFAPRQAETHADLAMMIETGEADCGIGLQAVAGRLGFVPLVGNESFDLVMRRRDYFEPQIQALLTFARSDAFAARAGHLAGYDVSDLGKVRWNS</sequence>
<dbReference type="KEGG" id="lvs:LOKVESSMR4R_00796"/>
<dbReference type="Proteomes" id="UP000195273">
    <property type="component" value="Chromosome"/>
</dbReference>
<feature type="domain" description="Helix-turn-helix" evidence="2">
    <location>
        <begin position="17"/>
        <end position="66"/>
    </location>
</feature>
<organism evidence="3 4">
    <name type="scientific">Yoonia vestfoldensis</name>
    <dbReference type="NCBI Taxonomy" id="245188"/>
    <lineage>
        <taxon>Bacteria</taxon>
        <taxon>Pseudomonadati</taxon>
        <taxon>Pseudomonadota</taxon>
        <taxon>Alphaproteobacteria</taxon>
        <taxon>Rhodobacterales</taxon>
        <taxon>Paracoccaceae</taxon>
        <taxon>Yoonia</taxon>
    </lineage>
</organism>
<keyword evidence="4" id="KW-1185">Reference proteome</keyword>
<accession>A0A1Y0E9N5</accession>
<dbReference type="PANTHER" id="PTHR38431:SF1">
    <property type="entry name" value="BLL2305 PROTEIN"/>
    <property type="match status" value="1"/>
</dbReference>
<dbReference type="GO" id="GO:0003677">
    <property type="term" value="F:DNA binding"/>
    <property type="evidence" value="ECO:0007669"/>
    <property type="project" value="InterPro"/>
</dbReference>
<dbReference type="Pfam" id="PF12727">
    <property type="entry name" value="PBP_like"/>
    <property type="match status" value="1"/>
</dbReference>
<feature type="domain" description="PBP" evidence="1">
    <location>
        <begin position="94"/>
        <end position="277"/>
    </location>
</feature>